<keyword evidence="2" id="KW-0012">Acyltransferase</keyword>
<dbReference type="InterPro" id="IPR000182">
    <property type="entry name" value="GNAT_dom"/>
</dbReference>
<dbReference type="Pfam" id="PF00583">
    <property type="entry name" value="Acetyltransf_1"/>
    <property type="match status" value="1"/>
</dbReference>
<reference evidence="2" key="1">
    <citation type="submission" date="2022-05" db="EMBL/GenBank/DDBJ databases">
        <title>An RpoN-dependent PEP-CTERM gene is involved in floc formation of an Aquincola tertiaricarbonis strain.</title>
        <authorList>
            <person name="Qiu D."/>
            <person name="Xia M."/>
        </authorList>
    </citation>
    <scope>NUCLEOTIDE SEQUENCE</scope>
    <source>
        <strain evidence="2">RN12</strain>
    </source>
</reference>
<protein>
    <submittedName>
        <fullName evidence="2">GNAT family N-acetyltransferase</fullName>
        <ecNumber evidence="2">2.3.1.-</ecNumber>
    </submittedName>
</protein>
<dbReference type="Gene3D" id="3.40.630.30">
    <property type="match status" value="1"/>
</dbReference>
<gene>
    <name evidence="2" type="ORF">MW290_17060</name>
</gene>
<dbReference type="Gene3D" id="3.10.450.50">
    <property type="match status" value="1"/>
</dbReference>
<dbReference type="PANTHER" id="PTHR43617">
    <property type="entry name" value="L-AMINO ACID N-ACETYLTRANSFERASE"/>
    <property type="match status" value="1"/>
</dbReference>
<feature type="domain" description="N-acetyltransferase" evidence="1">
    <location>
        <begin position="4"/>
        <end position="173"/>
    </location>
</feature>
<dbReference type="InterPro" id="IPR050276">
    <property type="entry name" value="MshD_Acetyltransferase"/>
</dbReference>
<sequence>MDELVLRPLADADSLEAITALLHRAYAPLAAMGLNYTAVDQTVAMTRERVLGGQCYVLARGAQVVGTITVNGPFDPQRHAWARATPWYFRTDVAHIHQFAIEPALRGQRLGERLFAACEAWARAQGHRAIALDTAVPAHHLRALYGRWGFADVDEVQWDGKHYRSVVMVKPLQPGTPPGLDDAEHHCAVVRTLWTRVQARDWAGMRALYAADAVTHWPCSGEWFLDGDAIVRANAAYPEGWTITLQAVDALADGRVHAVVRVDHPPGVFFCNARYRLNGGPTGPVIAEAVEHWATAEAPPAWRTAEAVGAYRREPV</sequence>
<accession>A0ABY4SH94</accession>
<dbReference type="PROSITE" id="PS51186">
    <property type="entry name" value="GNAT"/>
    <property type="match status" value="1"/>
</dbReference>
<dbReference type="CDD" id="cd04301">
    <property type="entry name" value="NAT_SF"/>
    <property type="match status" value="1"/>
</dbReference>
<keyword evidence="2" id="KW-0808">Transferase</keyword>
<dbReference type="SUPFAM" id="SSF55729">
    <property type="entry name" value="Acyl-CoA N-acyltransferases (Nat)"/>
    <property type="match status" value="1"/>
</dbReference>
<dbReference type="EC" id="2.3.1.-" evidence="2"/>
<evidence type="ECO:0000259" key="1">
    <source>
        <dbReference type="PROSITE" id="PS51186"/>
    </source>
</evidence>
<dbReference type="InterPro" id="IPR032710">
    <property type="entry name" value="NTF2-like_dom_sf"/>
</dbReference>
<dbReference type="RefSeq" id="WP_250198905.1">
    <property type="nucleotide sequence ID" value="NZ_CP097636.1"/>
</dbReference>
<dbReference type="SUPFAM" id="SSF54427">
    <property type="entry name" value="NTF2-like"/>
    <property type="match status" value="1"/>
</dbReference>
<dbReference type="GO" id="GO:0016746">
    <property type="term" value="F:acyltransferase activity"/>
    <property type="evidence" value="ECO:0007669"/>
    <property type="project" value="UniProtKB-KW"/>
</dbReference>
<proteinExistence type="predicted"/>
<name>A0ABY4SH94_AQUTE</name>
<evidence type="ECO:0000313" key="3">
    <source>
        <dbReference type="Proteomes" id="UP001056201"/>
    </source>
</evidence>
<keyword evidence="3" id="KW-1185">Reference proteome</keyword>
<evidence type="ECO:0000313" key="2">
    <source>
        <dbReference type="EMBL" id="URI10700.1"/>
    </source>
</evidence>
<dbReference type="EMBL" id="CP097636">
    <property type="protein sequence ID" value="URI10700.1"/>
    <property type="molecule type" value="Genomic_DNA"/>
</dbReference>
<organism evidence="2 3">
    <name type="scientific">Aquincola tertiaricarbonis</name>
    <dbReference type="NCBI Taxonomy" id="391953"/>
    <lineage>
        <taxon>Bacteria</taxon>
        <taxon>Pseudomonadati</taxon>
        <taxon>Pseudomonadota</taxon>
        <taxon>Betaproteobacteria</taxon>
        <taxon>Burkholderiales</taxon>
        <taxon>Sphaerotilaceae</taxon>
        <taxon>Aquincola</taxon>
    </lineage>
</organism>
<dbReference type="InterPro" id="IPR016181">
    <property type="entry name" value="Acyl_CoA_acyltransferase"/>
</dbReference>
<dbReference type="Proteomes" id="UP001056201">
    <property type="component" value="Chromosome 2"/>
</dbReference>